<evidence type="ECO:0000313" key="2">
    <source>
        <dbReference type="EMBL" id="MBC8432868.1"/>
    </source>
</evidence>
<gene>
    <name evidence="2" type="ORF">H8D96_13240</name>
</gene>
<organism evidence="2 3">
    <name type="scientific">Candidatus Desulfatibia vada</name>
    <dbReference type="NCBI Taxonomy" id="2841696"/>
    <lineage>
        <taxon>Bacteria</taxon>
        <taxon>Pseudomonadati</taxon>
        <taxon>Thermodesulfobacteriota</taxon>
        <taxon>Desulfobacteria</taxon>
        <taxon>Desulfobacterales</taxon>
        <taxon>Desulfobacterales incertae sedis</taxon>
        <taxon>Candidatus Desulfatibia</taxon>
    </lineage>
</organism>
<name>A0A8J6NUU7_9BACT</name>
<comment type="caution">
    <text evidence="2">The sequence shown here is derived from an EMBL/GenBank/DDBJ whole genome shotgun (WGS) entry which is preliminary data.</text>
</comment>
<accession>A0A8J6NUU7</accession>
<dbReference type="Pfam" id="PF01937">
    <property type="entry name" value="ARMT1-like_dom"/>
    <property type="match status" value="1"/>
</dbReference>
<dbReference type="Proteomes" id="UP000605201">
    <property type="component" value="Unassembled WGS sequence"/>
</dbReference>
<protein>
    <recommendedName>
        <fullName evidence="1">Damage-control phosphatase ARMT1-like metal-binding domain-containing protein</fullName>
    </recommendedName>
</protein>
<feature type="domain" description="Damage-control phosphatase ARMT1-like metal-binding" evidence="1">
    <location>
        <begin position="63"/>
        <end position="377"/>
    </location>
</feature>
<reference evidence="2 3" key="1">
    <citation type="submission" date="2020-08" db="EMBL/GenBank/DDBJ databases">
        <title>Bridging the membrane lipid divide: bacteria of the FCB group superphylum have the potential to synthesize archaeal ether lipids.</title>
        <authorList>
            <person name="Villanueva L."/>
            <person name="Von Meijenfeldt F.A.B."/>
            <person name="Westbye A.B."/>
            <person name="Yadav S."/>
            <person name="Hopmans E.C."/>
            <person name="Dutilh B.E."/>
            <person name="Sinninghe Damste J.S."/>
        </authorList>
    </citation>
    <scope>NUCLEOTIDE SEQUENCE [LARGE SCALE GENOMIC DNA]</scope>
    <source>
        <strain evidence="2">NIOZ-UU17</strain>
    </source>
</reference>
<dbReference type="AlphaFoldDB" id="A0A8J6NUU7"/>
<proteinExistence type="predicted"/>
<dbReference type="SUPFAM" id="SSF111321">
    <property type="entry name" value="AF1104-like"/>
    <property type="match status" value="1"/>
</dbReference>
<dbReference type="InterPro" id="IPR036075">
    <property type="entry name" value="ARMT-1-like_metal-bd_sf"/>
</dbReference>
<dbReference type="EMBL" id="JACNIG010000252">
    <property type="protein sequence ID" value="MBC8432868.1"/>
    <property type="molecule type" value="Genomic_DNA"/>
</dbReference>
<dbReference type="InterPro" id="IPR002791">
    <property type="entry name" value="ARMT1-like_metal-bd"/>
</dbReference>
<dbReference type="Gene3D" id="3.40.50.10880">
    <property type="entry name" value="Uncharacterised protein PF01937, DUF89, domain 3"/>
    <property type="match status" value="1"/>
</dbReference>
<evidence type="ECO:0000259" key="1">
    <source>
        <dbReference type="Pfam" id="PF01937"/>
    </source>
</evidence>
<sequence>MDAWFNSFYIENHLDHFTHPDQAATPEQIRFMVYTNEDERYYPCSDNMFTAIMSRDRSDFIQKKYNEVLQRILELVDLQIEDQKEQDYLEALIKIKYSHETRDEIMIPSRLEKRLLRIFLNHTQIEDPYLFEKAMRNKRVRQSFNSETFQKALNHVECSEFAKSPTTITAIKEHVEHLELKRLIAISVENSLWESDESLKYTKKDYLTAFNRPLTGNGVDSLFQFLGIQSKETAPEAGRGKKILWLANESGEVMVDLAIVHYLAKLGHKIIIAFKEGPLFKKVDFINAQEDEVLRRELERALFIQEKNLTKNELLKTLRRDYNIFVISDGTRENLNLLLTSTTFGRIFKEVDGVISRGHEQKRRFFDTHFQFTQDIFNISEAPRGSVAISYKPKHPSVIKFSHKDLEKKAQTIIDQMETARKKGVTVVFYSGIIGSIPGKIDMAKKIMTVFVDFLKKQSAMTFIINPSEYFEPGMDADDLMYMWEIVQRSGLIDIWRFQTYDDIAQAFQIMNKKVPPEWVGKDATFSTGCTKEMRIALNVQKRHPEMQIIGPATEKFMRRDEYGVGKMYDKRLS</sequence>
<evidence type="ECO:0000313" key="3">
    <source>
        <dbReference type="Proteomes" id="UP000605201"/>
    </source>
</evidence>